<dbReference type="RefSeq" id="WP_012745076.1">
    <property type="nucleotide sequence ID" value="NC_012785.1"/>
</dbReference>
<protein>
    <submittedName>
        <fullName evidence="1">Uncharacterized protein</fullName>
    </submittedName>
</protein>
<dbReference type="AlphaFoldDB" id="C5CEW0"/>
<dbReference type="STRING" id="521045.Kole_0575"/>
<dbReference type="EMBL" id="CP001634">
    <property type="protein sequence ID" value="ACR79294.1"/>
    <property type="molecule type" value="Genomic_DNA"/>
</dbReference>
<dbReference type="OrthoDB" id="46325at2"/>
<name>C5CEW0_KOSOT</name>
<dbReference type="KEGG" id="kol:Kole_0575"/>
<reference evidence="1 2" key="2">
    <citation type="journal article" date="2011" name="J. Bacteriol.">
        <title>Genome Sequence of Kosmotoga olearia Strain TBF 19.5.1, a Thermophilic Bacterium with a Wide Growth Temperature Range, Isolated from the Troll B Oil Platform in the North Sea.</title>
        <authorList>
            <person name="Swithers K.S."/>
            <person name="Dipippo J.L."/>
            <person name="Bruce D.C."/>
            <person name="Detter C."/>
            <person name="Tapia R."/>
            <person name="Han S."/>
            <person name="Goodwin L.A."/>
            <person name="Han J."/>
            <person name="Woyke T."/>
            <person name="Pitluck S."/>
            <person name="Pennacchio L."/>
            <person name="Nolan M."/>
            <person name="Mikhailova N."/>
            <person name="Land M.L."/>
            <person name="Nesbo C.L."/>
            <person name="Gogarten J.P."/>
            <person name="Noll K.M."/>
        </authorList>
    </citation>
    <scope>NUCLEOTIDE SEQUENCE [LARGE SCALE GENOMIC DNA]</scope>
    <source>
        <strain evidence="2">ATCC BAA-1733 / DSM 21960 / TBF 19.5.1</strain>
    </source>
</reference>
<evidence type="ECO:0000313" key="2">
    <source>
        <dbReference type="Proteomes" id="UP000002382"/>
    </source>
</evidence>
<dbReference type="HOGENOM" id="CLU_1883016_0_0_0"/>
<gene>
    <name evidence="1" type="ordered locus">Kole_0575</name>
</gene>
<accession>C5CEW0</accession>
<dbReference type="Proteomes" id="UP000002382">
    <property type="component" value="Chromosome"/>
</dbReference>
<reference evidence="1 2" key="1">
    <citation type="submission" date="2009-06" db="EMBL/GenBank/DDBJ databases">
        <title>Complete sequence of Thermotogales bacterium TBF 19.5.1.</title>
        <authorList>
            <consortium name="US DOE Joint Genome Institute"/>
            <person name="Lucas S."/>
            <person name="Copeland A."/>
            <person name="Lapidus A."/>
            <person name="Glavina del Rio T."/>
            <person name="Tice H."/>
            <person name="Bruce D."/>
            <person name="Goodwin L."/>
            <person name="Pitluck S."/>
            <person name="Chertkov O."/>
            <person name="Brettin T."/>
            <person name="Detter J.C."/>
            <person name="Han C."/>
            <person name="Schmutz J."/>
            <person name="Larimer F."/>
            <person name="Land M."/>
            <person name="Hauser L."/>
            <person name="Kyrpides N."/>
            <person name="Ovchinnikova G."/>
            <person name="Noll K."/>
        </authorList>
    </citation>
    <scope>NUCLEOTIDE SEQUENCE [LARGE SCALE GENOMIC DNA]</scope>
    <source>
        <strain evidence="2">ATCC BAA-1733 / DSM 21960 / TBF 19.5.1</strain>
    </source>
</reference>
<evidence type="ECO:0000313" key="1">
    <source>
        <dbReference type="EMBL" id="ACR79294.1"/>
    </source>
</evidence>
<organism evidence="1 2">
    <name type="scientific">Kosmotoga olearia (strain ATCC BAA-1733 / DSM 21960 / TBF 19.5.1)</name>
    <dbReference type="NCBI Taxonomy" id="521045"/>
    <lineage>
        <taxon>Bacteria</taxon>
        <taxon>Thermotogati</taxon>
        <taxon>Thermotogota</taxon>
        <taxon>Thermotogae</taxon>
        <taxon>Kosmotogales</taxon>
        <taxon>Kosmotogaceae</taxon>
        <taxon>Kosmotoga</taxon>
    </lineage>
</organism>
<keyword evidence="2" id="KW-1185">Reference proteome</keyword>
<proteinExistence type="predicted"/>
<sequence length="135" mass="15605">MFAIDIKCPYCQRSLMNTTEVIDKHPSIQLEVVHEKHHGIIWLSSVYGSYNYKITFNIPDGVTAKFFCPHCSEELLGELECAECGEKMVRLMLEAGGYVHFCPRKGCKGHYIEYNKSETLIDEAYKHYPYIDSEE</sequence>